<dbReference type="HOGENOM" id="CLU_1179348_0_0_0"/>
<proteinExistence type="predicted"/>
<reference evidence="2 3" key="1">
    <citation type="journal article" date="2009" name="Stand. Genomic Sci.">
        <title>Complete genome sequence of Pirellula staleyi type strain (ATCC 27377).</title>
        <authorList>
            <person name="Clum A."/>
            <person name="Tindall B.J."/>
            <person name="Sikorski J."/>
            <person name="Ivanova N."/>
            <person name="Mavrommatis K."/>
            <person name="Lucas S."/>
            <person name="Glavina del Rio T."/>
            <person name="Nolan M."/>
            <person name="Chen F."/>
            <person name="Tice H."/>
            <person name="Pitluck S."/>
            <person name="Cheng J.F."/>
            <person name="Chertkov O."/>
            <person name="Brettin T."/>
            <person name="Han C."/>
            <person name="Detter J.C."/>
            <person name="Kuske C."/>
            <person name="Bruce D."/>
            <person name="Goodwin L."/>
            <person name="Ovchinikova G."/>
            <person name="Pati A."/>
            <person name="Mikhailova N."/>
            <person name="Chen A."/>
            <person name="Palaniappan K."/>
            <person name="Land M."/>
            <person name="Hauser L."/>
            <person name="Chang Y.J."/>
            <person name="Jeffries C.D."/>
            <person name="Chain P."/>
            <person name="Rohde M."/>
            <person name="Goker M."/>
            <person name="Bristow J."/>
            <person name="Eisen J.A."/>
            <person name="Markowitz V."/>
            <person name="Hugenholtz P."/>
            <person name="Kyrpides N.C."/>
            <person name="Klenk H.P."/>
            <person name="Lapidus A."/>
        </authorList>
    </citation>
    <scope>NUCLEOTIDE SEQUENCE [LARGE SCALE GENOMIC DNA]</scope>
    <source>
        <strain evidence="3">ATCC 27377 / DSM 6068 / ICPB 4128</strain>
    </source>
</reference>
<feature type="compositionally biased region" description="Low complexity" evidence="1">
    <location>
        <begin position="102"/>
        <end position="114"/>
    </location>
</feature>
<accession>D2R8W9</accession>
<organism evidence="2 3">
    <name type="scientific">Pirellula staleyi (strain ATCC 27377 / DSM 6068 / ICPB 4128)</name>
    <name type="common">Pirella staleyi</name>
    <dbReference type="NCBI Taxonomy" id="530564"/>
    <lineage>
        <taxon>Bacteria</taxon>
        <taxon>Pseudomonadati</taxon>
        <taxon>Planctomycetota</taxon>
        <taxon>Planctomycetia</taxon>
        <taxon>Pirellulales</taxon>
        <taxon>Pirellulaceae</taxon>
        <taxon>Pirellula</taxon>
    </lineage>
</organism>
<feature type="region of interest" description="Disordered" evidence="1">
    <location>
        <begin position="1"/>
        <end position="23"/>
    </location>
</feature>
<feature type="compositionally biased region" description="Polar residues" evidence="1">
    <location>
        <begin position="1"/>
        <end position="18"/>
    </location>
</feature>
<dbReference type="STRING" id="530564.Psta_1113"/>
<feature type="compositionally biased region" description="Low complexity" evidence="1">
    <location>
        <begin position="131"/>
        <end position="143"/>
    </location>
</feature>
<dbReference type="KEGG" id="psl:Psta_1113"/>
<evidence type="ECO:0000313" key="2">
    <source>
        <dbReference type="EMBL" id="ADB15796.1"/>
    </source>
</evidence>
<feature type="region of interest" description="Disordered" evidence="1">
    <location>
        <begin position="40"/>
        <end position="151"/>
    </location>
</feature>
<protein>
    <submittedName>
        <fullName evidence="2">Uncharacterized protein</fullName>
    </submittedName>
</protein>
<evidence type="ECO:0000256" key="1">
    <source>
        <dbReference type="SAM" id="MobiDB-lite"/>
    </source>
</evidence>
<dbReference type="EMBL" id="CP001848">
    <property type="protein sequence ID" value="ADB15796.1"/>
    <property type="molecule type" value="Genomic_DNA"/>
</dbReference>
<evidence type="ECO:0000313" key="3">
    <source>
        <dbReference type="Proteomes" id="UP000001887"/>
    </source>
</evidence>
<feature type="compositionally biased region" description="Low complexity" evidence="1">
    <location>
        <begin position="57"/>
        <end position="81"/>
    </location>
</feature>
<keyword evidence="3" id="KW-1185">Reference proteome</keyword>
<sequence precursor="true">MSTSTLRTSQAPRKQQVSEPRKILLRPRALALLMMLGSLALGGCFSPPPPSEPPPAVESESTDSPAPAKAAEAATDPAAEEAPPKPDSETAPPPASAGAEDPGAGQPPAASGASKNDKSGPQDRPSGMGRSQAAAGDFASSAAKEADSKLSLAESARLAAQMRAKARELQATNPGQAFEAALRGWQLTSRFPDDPACAAMHGEFGRMLDLLGTQANSGLGGSTPPLRANAETIIE</sequence>
<name>D2R8W9_PIRSD</name>
<gene>
    <name evidence="2" type="ordered locus">Psta_1113</name>
</gene>
<feature type="compositionally biased region" description="Pro residues" evidence="1">
    <location>
        <begin position="46"/>
        <end position="56"/>
    </location>
</feature>
<dbReference type="AlphaFoldDB" id="D2R8W9"/>
<dbReference type="Proteomes" id="UP000001887">
    <property type="component" value="Chromosome"/>
</dbReference>